<dbReference type="EMBL" id="LHPG02000022">
    <property type="protein sequence ID" value="PRW20715.1"/>
    <property type="molecule type" value="Genomic_DNA"/>
</dbReference>
<dbReference type="CDD" id="cd05356">
    <property type="entry name" value="17beta-HSD1_like_SDR_c"/>
    <property type="match status" value="1"/>
</dbReference>
<dbReference type="STRING" id="3076.A0A2P6TDJ7"/>
<evidence type="ECO:0000256" key="1">
    <source>
        <dbReference type="ARBA" id="ARBA00006484"/>
    </source>
</evidence>
<sequence>MSGLVAIPEVGLRAQALLQAALATAQARTDVLLGGLTLLLMLVGMRVALGIARFVHMYYLRPALNPCSFGPWAVVTGASEGIGRALSNLLAEKGVNIVLVSLPEPRLHEAAAELESKYGVKTRTVPIELCKNEGATTFATIRAALKDIEVGILVNCAGLYQPPAFLEELPDQRILDMLTINSYVPTMLCKMVLPDMRARGRGLVVNIGSATASLMQEAPLLQGYAATKAYLDNLSRSLDAEYAPFGVRVQCIWAAFVATRMTPNLTSGARLSLTLTHFTL</sequence>
<proteinExistence type="inferred from homology"/>
<dbReference type="PRINTS" id="PR00081">
    <property type="entry name" value="GDHRDH"/>
</dbReference>
<dbReference type="InterPro" id="IPR002347">
    <property type="entry name" value="SDR_fam"/>
</dbReference>
<dbReference type="PANTHER" id="PTHR43899:SF13">
    <property type="entry name" value="RH59310P"/>
    <property type="match status" value="1"/>
</dbReference>
<dbReference type="Pfam" id="PF00106">
    <property type="entry name" value="adh_short"/>
    <property type="match status" value="1"/>
</dbReference>
<accession>A0A2P6TDJ7</accession>
<dbReference type="Gene3D" id="3.40.50.720">
    <property type="entry name" value="NAD(P)-binding Rossmann-like Domain"/>
    <property type="match status" value="1"/>
</dbReference>
<keyword evidence="2" id="KW-0560">Oxidoreductase</keyword>
<evidence type="ECO:0000256" key="4">
    <source>
        <dbReference type="SAM" id="Phobius"/>
    </source>
</evidence>
<feature type="transmembrane region" description="Helical" evidence="4">
    <location>
        <begin position="31"/>
        <end position="52"/>
    </location>
</feature>
<evidence type="ECO:0000256" key="2">
    <source>
        <dbReference type="ARBA" id="ARBA00023002"/>
    </source>
</evidence>
<protein>
    <submittedName>
        <fullName evidence="5">Beta-ketoacyl reductase</fullName>
    </submittedName>
</protein>
<keyword evidence="4" id="KW-1133">Transmembrane helix</keyword>
<evidence type="ECO:0000256" key="3">
    <source>
        <dbReference type="RuleBase" id="RU000363"/>
    </source>
</evidence>
<comment type="caution">
    <text evidence="5">The sequence shown here is derived from an EMBL/GenBank/DDBJ whole genome shotgun (WGS) entry which is preliminary data.</text>
</comment>
<dbReference type="Proteomes" id="UP000239899">
    <property type="component" value="Unassembled WGS sequence"/>
</dbReference>
<dbReference type="PRINTS" id="PR00080">
    <property type="entry name" value="SDRFAMILY"/>
</dbReference>
<evidence type="ECO:0000313" key="6">
    <source>
        <dbReference type="Proteomes" id="UP000239899"/>
    </source>
</evidence>
<comment type="similarity">
    <text evidence="1 3">Belongs to the short-chain dehydrogenases/reductases (SDR) family.</text>
</comment>
<dbReference type="InterPro" id="IPR036291">
    <property type="entry name" value="NAD(P)-bd_dom_sf"/>
</dbReference>
<dbReference type="InterPro" id="IPR051019">
    <property type="entry name" value="VLCFA-Steroid_DH"/>
</dbReference>
<dbReference type="PIRSF" id="PIRSF000126">
    <property type="entry name" value="11-beta-HSD1"/>
    <property type="match status" value="1"/>
</dbReference>
<organism evidence="5 6">
    <name type="scientific">Chlorella sorokiniana</name>
    <name type="common">Freshwater green alga</name>
    <dbReference type="NCBI Taxonomy" id="3076"/>
    <lineage>
        <taxon>Eukaryota</taxon>
        <taxon>Viridiplantae</taxon>
        <taxon>Chlorophyta</taxon>
        <taxon>core chlorophytes</taxon>
        <taxon>Trebouxiophyceae</taxon>
        <taxon>Chlorellales</taxon>
        <taxon>Chlorellaceae</taxon>
        <taxon>Chlorella clade</taxon>
        <taxon>Chlorella</taxon>
    </lineage>
</organism>
<keyword evidence="6" id="KW-1185">Reference proteome</keyword>
<dbReference type="OrthoDB" id="5545019at2759"/>
<gene>
    <name evidence="5" type="ORF">C2E21_8839</name>
</gene>
<keyword evidence="4" id="KW-0472">Membrane</keyword>
<reference evidence="5 6" key="1">
    <citation type="journal article" date="2018" name="Plant J.">
        <title>Genome sequences of Chlorella sorokiniana UTEX 1602 and Micractinium conductrix SAG 241.80: implications to maltose excretion by a green alga.</title>
        <authorList>
            <person name="Arriola M.B."/>
            <person name="Velmurugan N."/>
            <person name="Zhang Y."/>
            <person name="Plunkett M.H."/>
            <person name="Hondzo H."/>
            <person name="Barney B.M."/>
        </authorList>
    </citation>
    <scope>NUCLEOTIDE SEQUENCE [LARGE SCALE GENOMIC DNA]</scope>
    <source>
        <strain evidence="6">UTEX 1602</strain>
    </source>
</reference>
<dbReference type="PANTHER" id="PTHR43899">
    <property type="entry name" value="RH59310P"/>
    <property type="match status" value="1"/>
</dbReference>
<dbReference type="GO" id="GO:0016491">
    <property type="term" value="F:oxidoreductase activity"/>
    <property type="evidence" value="ECO:0007669"/>
    <property type="project" value="UniProtKB-KW"/>
</dbReference>
<dbReference type="SUPFAM" id="SSF51735">
    <property type="entry name" value="NAD(P)-binding Rossmann-fold domains"/>
    <property type="match status" value="1"/>
</dbReference>
<dbReference type="AlphaFoldDB" id="A0A2P6TDJ7"/>
<name>A0A2P6TDJ7_CHLSO</name>
<keyword evidence="4" id="KW-0812">Transmembrane</keyword>
<evidence type="ECO:0000313" key="5">
    <source>
        <dbReference type="EMBL" id="PRW20715.1"/>
    </source>
</evidence>